<reference evidence="10 11" key="1">
    <citation type="submission" date="2014-08" db="EMBL/GenBank/DDBJ databases">
        <title>Comparative genomics of the Paenibacillus odorifer group.</title>
        <authorList>
            <person name="den Bakker H.C."/>
            <person name="Tsai Y.-C."/>
            <person name="Martin N."/>
            <person name="Korlach J."/>
            <person name="Wiedmann M."/>
        </authorList>
    </citation>
    <scope>NUCLEOTIDE SEQUENCE [LARGE SCALE GENOMIC DNA]</scope>
    <source>
        <strain evidence="10 11">DSM 14472</strain>
    </source>
</reference>
<dbReference type="AlphaFoldDB" id="A0A089N4B0"/>
<keyword evidence="6" id="KW-0520">NAD</keyword>
<dbReference type="STRING" id="169760.PSTEL_11265"/>
<feature type="domain" description="NAD(P)-binding" evidence="9">
    <location>
        <begin position="4"/>
        <end position="318"/>
    </location>
</feature>
<evidence type="ECO:0000256" key="3">
    <source>
        <dbReference type="ARBA" id="ARBA00008178"/>
    </source>
</evidence>
<dbReference type="GO" id="GO:0008460">
    <property type="term" value="F:dTDP-glucose 4,6-dehydratase activity"/>
    <property type="evidence" value="ECO:0007669"/>
    <property type="project" value="UniProtKB-EC"/>
</dbReference>
<evidence type="ECO:0000256" key="8">
    <source>
        <dbReference type="RuleBase" id="RU004473"/>
    </source>
</evidence>
<name>A0A089N4B0_9BACL</name>
<proteinExistence type="inferred from homology"/>
<organism evidence="10 11">
    <name type="scientific">Paenibacillus stellifer</name>
    <dbReference type="NCBI Taxonomy" id="169760"/>
    <lineage>
        <taxon>Bacteria</taxon>
        <taxon>Bacillati</taxon>
        <taxon>Bacillota</taxon>
        <taxon>Bacilli</taxon>
        <taxon>Bacillales</taxon>
        <taxon>Paenibacillaceae</taxon>
        <taxon>Paenibacillus</taxon>
    </lineage>
</organism>
<evidence type="ECO:0000256" key="5">
    <source>
        <dbReference type="ARBA" id="ARBA00016977"/>
    </source>
</evidence>
<dbReference type="InterPro" id="IPR036291">
    <property type="entry name" value="NAD(P)-bd_dom_sf"/>
</dbReference>
<dbReference type="SUPFAM" id="SSF51735">
    <property type="entry name" value="NAD(P)-binding Rossmann-fold domains"/>
    <property type="match status" value="1"/>
</dbReference>
<dbReference type="InterPro" id="IPR005888">
    <property type="entry name" value="dTDP_Gluc_deHydtase"/>
</dbReference>
<evidence type="ECO:0000313" key="10">
    <source>
        <dbReference type="EMBL" id="AIQ63574.1"/>
    </source>
</evidence>
<comment type="cofactor">
    <cofactor evidence="2 8">
        <name>NAD(+)</name>
        <dbReference type="ChEBI" id="CHEBI:57540"/>
    </cofactor>
</comment>
<dbReference type="Proteomes" id="UP000029507">
    <property type="component" value="Chromosome"/>
</dbReference>
<protein>
    <recommendedName>
        <fullName evidence="5 8">dTDP-glucose 4,6-dehydratase</fullName>
        <ecNumber evidence="4 8">4.2.1.46</ecNumber>
    </recommendedName>
</protein>
<evidence type="ECO:0000259" key="9">
    <source>
        <dbReference type="Pfam" id="PF16363"/>
    </source>
</evidence>
<gene>
    <name evidence="10" type="ORF">PSTEL_11265</name>
</gene>
<comment type="catalytic activity">
    <reaction evidence="1 8">
        <text>dTDP-alpha-D-glucose = dTDP-4-dehydro-6-deoxy-alpha-D-glucose + H2O</text>
        <dbReference type="Rhea" id="RHEA:17221"/>
        <dbReference type="ChEBI" id="CHEBI:15377"/>
        <dbReference type="ChEBI" id="CHEBI:57477"/>
        <dbReference type="ChEBI" id="CHEBI:57649"/>
        <dbReference type="EC" id="4.2.1.46"/>
    </reaction>
</comment>
<dbReference type="EMBL" id="CP009286">
    <property type="protein sequence ID" value="AIQ63574.1"/>
    <property type="molecule type" value="Genomic_DNA"/>
</dbReference>
<evidence type="ECO:0000313" key="11">
    <source>
        <dbReference type="Proteomes" id="UP000029507"/>
    </source>
</evidence>
<evidence type="ECO:0000256" key="1">
    <source>
        <dbReference type="ARBA" id="ARBA00001539"/>
    </source>
</evidence>
<dbReference type="HOGENOM" id="CLU_007383_1_14_9"/>
<dbReference type="OrthoDB" id="9811743at2"/>
<evidence type="ECO:0000256" key="2">
    <source>
        <dbReference type="ARBA" id="ARBA00001911"/>
    </source>
</evidence>
<evidence type="ECO:0000256" key="6">
    <source>
        <dbReference type="ARBA" id="ARBA00023027"/>
    </source>
</evidence>
<evidence type="ECO:0000256" key="4">
    <source>
        <dbReference type="ARBA" id="ARBA00011990"/>
    </source>
</evidence>
<dbReference type="GO" id="GO:0009225">
    <property type="term" value="P:nucleotide-sugar metabolic process"/>
    <property type="evidence" value="ECO:0007669"/>
    <property type="project" value="InterPro"/>
</dbReference>
<dbReference type="PANTHER" id="PTHR43000">
    <property type="entry name" value="DTDP-D-GLUCOSE 4,6-DEHYDRATASE-RELATED"/>
    <property type="match status" value="1"/>
</dbReference>
<dbReference type="NCBIfam" id="TIGR01181">
    <property type="entry name" value="dTDP_gluc_dehyt"/>
    <property type="match status" value="1"/>
</dbReference>
<dbReference type="Gene3D" id="3.90.25.10">
    <property type="entry name" value="UDP-galactose 4-epimerase, domain 1"/>
    <property type="match status" value="1"/>
</dbReference>
<dbReference type="CDD" id="cd05246">
    <property type="entry name" value="dTDP_GD_SDR_e"/>
    <property type="match status" value="1"/>
</dbReference>
<dbReference type="Pfam" id="PF16363">
    <property type="entry name" value="GDP_Man_Dehyd"/>
    <property type="match status" value="1"/>
</dbReference>
<dbReference type="Gene3D" id="3.40.50.720">
    <property type="entry name" value="NAD(P)-binding Rossmann-like Domain"/>
    <property type="match status" value="1"/>
</dbReference>
<dbReference type="RefSeq" id="WP_038695210.1">
    <property type="nucleotide sequence ID" value="NZ_CP009286.1"/>
</dbReference>
<dbReference type="EC" id="4.2.1.46" evidence="4 8"/>
<sequence>MRIMVTGGAGFIGSNFLNRYVPLFPLHDFINVDSLTYAGNPENLRDIQTADNYFFEQADIAERQQIERVFLKYNPDTIIHFAAESHVDRSIQGPGEFLRTNIWGTYELLELARKFWNPEDPHRFHHVSTDEVFGSLGKEGFFSEETAYSPNSPYSASKASSDHLVRAYHHTYGVPVTITNCSNNYGPYQHVEKLIPKVLQQLWNEQPVPIYGDGSNVRDWLYVEDHCDAIWKVMQDGRLGDTYLVGGNNEKTNLELALHLCELMADYTGKETETYKSLITFVTDRPGHDQRYALEADKIKKELGWSPRETIESGLRKTVQWYLSNPLHFETRELV</sequence>
<dbReference type="InterPro" id="IPR016040">
    <property type="entry name" value="NAD(P)-bd_dom"/>
</dbReference>
<comment type="similarity">
    <text evidence="3 8">Belongs to the NAD(P)-dependent epimerase/dehydratase family. dTDP-glucose dehydratase subfamily.</text>
</comment>
<accession>A0A089N4B0</accession>
<evidence type="ECO:0000256" key="7">
    <source>
        <dbReference type="ARBA" id="ARBA00023239"/>
    </source>
</evidence>
<dbReference type="KEGG" id="pste:PSTEL_11265"/>
<keyword evidence="7 8" id="KW-0456">Lyase</keyword>
<keyword evidence="11" id="KW-1185">Reference proteome</keyword>